<evidence type="ECO:0000313" key="10">
    <source>
        <dbReference type="Proteomes" id="UP000001261"/>
    </source>
</evidence>
<feature type="transmembrane region" description="Helical" evidence="7">
    <location>
        <begin position="326"/>
        <end position="347"/>
    </location>
</feature>
<evidence type="ECO:0000256" key="1">
    <source>
        <dbReference type="ARBA" id="ARBA00004141"/>
    </source>
</evidence>
<dbReference type="KEGG" id="cim:CIMG_01635"/>
<keyword evidence="2" id="KW-0813">Transport</keyword>
<keyword evidence="4 7" id="KW-1133">Transmembrane helix</keyword>
<organism evidence="9 10">
    <name type="scientific">Coccidioides immitis (strain RS)</name>
    <name type="common">Valley fever fungus</name>
    <dbReference type="NCBI Taxonomy" id="246410"/>
    <lineage>
        <taxon>Eukaryota</taxon>
        <taxon>Fungi</taxon>
        <taxon>Dikarya</taxon>
        <taxon>Ascomycota</taxon>
        <taxon>Pezizomycotina</taxon>
        <taxon>Eurotiomycetes</taxon>
        <taxon>Eurotiomycetidae</taxon>
        <taxon>Onygenales</taxon>
        <taxon>Onygenaceae</taxon>
        <taxon>Coccidioides</taxon>
    </lineage>
</organism>
<feature type="transmembrane region" description="Helical" evidence="7">
    <location>
        <begin position="379"/>
        <end position="401"/>
    </location>
</feature>
<dbReference type="InterPro" id="IPR020846">
    <property type="entry name" value="MFS_dom"/>
</dbReference>
<evidence type="ECO:0000256" key="4">
    <source>
        <dbReference type="ARBA" id="ARBA00022989"/>
    </source>
</evidence>
<dbReference type="Proteomes" id="UP000001261">
    <property type="component" value="Unassembled WGS sequence"/>
</dbReference>
<dbReference type="GO" id="GO:0016020">
    <property type="term" value="C:membrane"/>
    <property type="evidence" value="ECO:0007669"/>
    <property type="project" value="UniProtKB-SubCell"/>
</dbReference>
<evidence type="ECO:0000256" key="5">
    <source>
        <dbReference type="ARBA" id="ARBA00023136"/>
    </source>
</evidence>
<evidence type="ECO:0000256" key="3">
    <source>
        <dbReference type="ARBA" id="ARBA00022692"/>
    </source>
</evidence>
<dbReference type="InterPro" id="IPR036259">
    <property type="entry name" value="MFS_trans_sf"/>
</dbReference>
<keyword evidence="3 7" id="KW-0812">Transmembrane</keyword>
<feature type="transmembrane region" description="Helical" evidence="7">
    <location>
        <begin position="48"/>
        <end position="66"/>
    </location>
</feature>
<feature type="domain" description="Major facilitator superfamily (MFS) profile" evidence="8">
    <location>
        <begin position="56"/>
        <end position="474"/>
    </location>
</feature>
<feature type="transmembrane region" description="Helical" evidence="7">
    <location>
        <begin position="183"/>
        <end position="205"/>
    </location>
</feature>
<dbReference type="SUPFAM" id="SSF103473">
    <property type="entry name" value="MFS general substrate transporter"/>
    <property type="match status" value="1"/>
</dbReference>
<dbReference type="GeneID" id="4567183"/>
<dbReference type="PANTHER" id="PTHR43791:SF3">
    <property type="entry name" value="MAJOR FACILITATOR SUPERFAMILY (MFS) PROFILE DOMAIN-CONTAINING PROTEIN"/>
    <property type="match status" value="1"/>
</dbReference>
<accession>A0A0E1S0H0</accession>
<evidence type="ECO:0000256" key="7">
    <source>
        <dbReference type="SAM" id="Phobius"/>
    </source>
</evidence>
<feature type="transmembrane region" description="Helical" evidence="7">
    <location>
        <begin position="413"/>
        <end position="434"/>
    </location>
</feature>
<sequence>MESKQASDAQGEPTLMKEEIEQSSNSLDRDTESGQMDDRELQRRLRRIYWKVDLRLIPILGALYAVSGIDRINLSSARVAGMHEDLHFYIGNRYSVVLLVFFITYFMFEIPSNIILRKVGAAIWLSFIAMSWGIVIMCAGFVKTWGPLIAIRLLLGLFEAGFFPGCMYLISCWYRRYQIQQRIAWFYSINVIANGFGSLLAYGIIQMEGLGGLRGWRWIFVIEGLLTCVLAMMGYYLIIDFPDKLLKKKSFLTAEEVELIKAELDKDRGDAVHDPITPMKVLKTLSRWQLWIYSLLFMCVAIGIYGYAFFGVVILQGMGYSPGRVFLLSAPPAIASVPFSLVISYLADRTKLRAPYVAFMAITCTIGYLLVAYPKQNGVRYFGVFLGLAGANGALPAVLAWQANNIRGQSTRATASGLQVAFGAVGGIYASVTFLEREAPTYFSGLWAGIAAQLFMLAACIGMSIYHYIQNRKAARGEMVIEGLEGFRYTY</sequence>
<evidence type="ECO:0000256" key="2">
    <source>
        <dbReference type="ARBA" id="ARBA00022448"/>
    </source>
</evidence>
<dbReference type="FunFam" id="1.20.1250.20:FF:000018">
    <property type="entry name" value="MFS transporter permease"/>
    <property type="match status" value="1"/>
</dbReference>
<evidence type="ECO:0000259" key="8">
    <source>
        <dbReference type="PROSITE" id="PS50850"/>
    </source>
</evidence>
<name>A0A0E1S0H0_COCIM</name>
<dbReference type="InterPro" id="IPR011701">
    <property type="entry name" value="MFS"/>
</dbReference>
<gene>
    <name evidence="9" type="ORF">CIMG_01635</name>
</gene>
<comment type="subcellular location">
    <subcellularLocation>
        <location evidence="1">Membrane</location>
        <topology evidence="1">Multi-pass membrane protein</topology>
    </subcellularLocation>
</comment>
<feature type="transmembrane region" description="Helical" evidence="7">
    <location>
        <begin position="148"/>
        <end position="171"/>
    </location>
</feature>
<evidence type="ECO:0000256" key="6">
    <source>
        <dbReference type="SAM" id="MobiDB-lite"/>
    </source>
</evidence>
<keyword evidence="10" id="KW-1185">Reference proteome</keyword>
<feature type="transmembrane region" description="Helical" evidence="7">
    <location>
        <begin position="446"/>
        <end position="469"/>
    </location>
</feature>
<dbReference type="InParanoid" id="A0A0E1S0H0"/>
<evidence type="ECO:0000313" key="9">
    <source>
        <dbReference type="EMBL" id="EAS36281.1"/>
    </source>
</evidence>
<feature type="transmembrane region" description="Helical" evidence="7">
    <location>
        <begin position="290"/>
        <end position="314"/>
    </location>
</feature>
<dbReference type="EMBL" id="GG704911">
    <property type="protein sequence ID" value="EAS36281.1"/>
    <property type="molecule type" value="Genomic_DNA"/>
</dbReference>
<feature type="transmembrane region" description="Helical" evidence="7">
    <location>
        <begin position="120"/>
        <end position="142"/>
    </location>
</feature>
<keyword evidence="5 7" id="KW-0472">Membrane</keyword>
<feature type="transmembrane region" description="Helical" evidence="7">
    <location>
        <begin position="217"/>
        <end position="239"/>
    </location>
</feature>
<dbReference type="PROSITE" id="PS50850">
    <property type="entry name" value="MFS"/>
    <property type="match status" value="1"/>
</dbReference>
<proteinExistence type="predicted"/>
<dbReference type="RefSeq" id="XP_001247864.1">
    <property type="nucleotide sequence ID" value="XM_001247863.2"/>
</dbReference>
<reference evidence="10" key="1">
    <citation type="journal article" date="2009" name="Genome Res.">
        <title>Comparative genomic analyses of the human fungal pathogens Coccidioides and their relatives.</title>
        <authorList>
            <person name="Sharpton T.J."/>
            <person name="Stajich J.E."/>
            <person name="Rounsley S.D."/>
            <person name="Gardner M.J."/>
            <person name="Wortman J.R."/>
            <person name="Jordar V.S."/>
            <person name="Maiti R."/>
            <person name="Kodira C.D."/>
            <person name="Neafsey D.E."/>
            <person name="Zeng Q."/>
            <person name="Hung C.-Y."/>
            <person name="McMahan C."/>
            <person name="Muszewska A."/>
            <person name="Grynberg M."/>
            <person name="Mandel M.A."/>
            <person name="Kellner E.M."/>
            <person name="Barker B.M."/>
            <person name="Galgiani J.N."/>
            <person name="Orbach M.J."/>
            <person name="Kirkland T.N."/>
            <person name="Cole G.T."/>
            <person name="Henn M.R."/>
            <person name="Birren B.W."/>
            <person name="Taylor J.W."/>
        </authorList>
    </citation>
    <scope>NUCLEOTIDE SEQUENCE [LARGE SCALE GENOMIC DNA]</scope>
    <source>
        <strain evidence="10">RS</strain>
    </source>
</reference>
<protein>
    <recommendedName>
        <fullName evidence="8">Major facilitator superfamily (MFS) profile domain-containing protein</fullName>
    </recommendedName>
</protein>
<feature type="region of interest" description="Disordered" evidence="6">
    <location>
        <begin position="1"/>
        <end position="38"/>
    </location>
</feature>
<dbReference type="Gene3D" id="1.20.1250.20">
    <property type="entry name" value="MFS general substrate transporter like domains"/>
    <property type="match status" value="2"/>
</dbReference>
<dbReference type="GO" id="GO:0022857">
    <property type="term" value="F:transmembrane transporter activity"/>
    <property type="evidence" value="ECO:0007669"/>
    <property type="project" value="InterPro"/>
</dbReference>
<dbReference type="AlphaFoldDB" id="A0A0E1S0H0"/>
<feature type="compositionally biased region" description="Basic and acidic residues" evidence="6">
    <location>
        <begin position="27"/>
        <end position="38"/>
    </location>
</feature>
<feature type="transmembrane region" description="Helical" evidence="7">
    <location>
        <begin position="354"/>
        <end position="373"/>
    </location>
</feature>
<feature type="transmembrane region" description="Helical" evidence="7">
    <location>
        <begin position="86"/>
        <end position="108"/>
    </location>
</feature>
<dbReference type="OMA" id="HNWIGLA"/>
<dbReference type="PANTHER" id="PTHR43791">
    <property type="entry name" value="PERMEASE-RELATED"/>
    <property type="match status" value="1"/>
</dbReference>
<dbReference type="Pfam" id="PF07690">
    <property type="entry name" value="MFS_1"/>
    <property type="match status" value="1"/>
</dbReference>
<dbReference type="VEuPathDB" id="FungiDB:CIMG_01635"/>
<dbReference type="OrthoDB" id="3639251at2759"/>
<reference evidence="10" key="2">
    <citation type="journal article" date="2010" name="Genome Res.">
        <title>Population genomic sequencing of Coccidioides fungi reveals recent hybridization and transposon control.</title>
        <authorList>
            <person name="Neafsey D.E."/>
            <person name="Barker B.M."/>
            <person name="Sharpton T.J."/>
            <person name="Stajich J.E."/>
            <person name="Park D.J."/>
            <person name="Whiston E."/>
            <person name="Hung C.-Y."/>
            <person name="McMahan C."/>
            <person name="White J."/>
            <person name="Sykes S."/>
            <person name="Heiman D."/>
            <person name="Young S."/>
            <person name="Zeng Q."/>
            <person name="Abouelleil A."/>
            <person name="Aftuck L."/>
            <person name="Bessette D."/>
            <person name="Brown A."/>
            <person name="FitzGerald M."/>
            <person name="Lui A."/>
            <person name="Macdonald J.P."/>
            <person name="Priest M."/>
            <person name="Orbach M.J."/>
            <person name="Galgiani J.N."/>
            <person name="Kirkland T.N."/>
            <person name="Cole G.T."/>
            <person name="Birren B.W."/>
            <person name="Henn M.R."/>
            <person name="Taylor J.W."/>
            <person name="Rounsley S.D."/>
        </authorList>
    </citation>
    <scope>GENOME REANNOTATION</scope>
    <source>
        <strain evidence="10">RS</strain>
    </source>
</reference>